<dbReference type="InterPro" id="IPR011050">
    <property type="entry name" value="Pectin_lyase_fold/virulence"/>
</dbReference>
<sequence>MAAAPFERSDDEVAPAKTGNDNLGGDAFLDAWKSACEADGGVVSVPQGMFLVSGAAFEGPCNGQTGFSVDGTVVATDDPTIDQDYWITFHKVDGLTVSGYGVFDGNGASSSSSCKGVKECNPLPPMVIDSLIS</sequence>
<reference evidence="10" key="1">
    <citation type="submission" date="2020-06" db="EMBL/GenBank/DDBJ databases">
        <authorList>
            <person name="Li T."/>
            <person name="Hu X."/>
            <person name="Zhang T."/>
            <person name="Song X."/>
            <person name="Zhang H."/>
            <person name="Dai N."/>
            <person name="Sheng W."/>
            <person name="Hou X."/>
            <person name="Wei L."/>
        </authorList>
    </citation>
    <scope>NUCLEOTIDE SEQUENCE</scope>
    <source>
        <strain evidence="10">KEN8</strain>
        <tissue evidence="10">Leaf</tissue>
    </source>
</reference>
<dbReference type="GO" id="GO:0071555">
    <property type="term" value="P:cell wall organization"/>
    <property type="evidence" value="ECO:0007669"/>
    <property type="project" value="UniProtKB-KW"/>
</dbReference>
<dbReference type="Gene3D" id="2.160.20.10">
    <property type="entry name" value="Single-stranded right-handed beta-helix, Pectin lyase-like"/>
    <property type="match status" value="1"/>
</dbReference>
<feature type="region of interest" description="Disordered" evidence="9">
    <location>
        <begin position="1"/>
        <end position="20"/>
    </location>
</feature>
<protein>
    <submittedName>
        <fullName evidence="10">Exopolygalacturonase</fullName>
    </submittedName>
</protein>
<dbReference type="GO" id="GO:0004650">
    <property type="term" value="F:polygalacturonase activity"/>
    <property type="evidence" value="ECO:0007669"/>
    <property type="project" value="InterPro"/>
</dbReference>
<comment type="caution">
    <text evidence="10">The sequence shown here is derived from an EMBL/GenBank/DDBJ whole genome shotgun (WGS) entry which is preliminary data.</text>
</comment>
<evidence type="ECO:0000256" key="3">
    <source>
        <dbReference type="ARBA" id="ARBA00022512"/>
    </source>
</evidence>
<evidence type="ECO:0000313" key="10">
    <source>
        <dbReference type="EMBL" id="KAL0295474.1"/>
    </source>
</evidence>
<evidence type="ECO:0000256" key="4">
    <source>
        <dbReference type="ARBA" id="ARBA00022525"/>
    </source>
</evidence>
<dbReference type="GO" id="GO:0005975">
    <property type="term" value="P:carbohydrate metabolic process"/>
    <property type="evidence" value="ECO:0007669"/>
    <property type="project" value="InterPro"/>
</dbReference>
<evidence type="ECO:0000256" key="1">
    <source>
        <dbReference type="ARBA" id="ARBA00004191"/>
    </source>
</evidence>
<dbReference type="AlphaFoldDB" id="A0AAW2JLP7"/>
<dbReference type="InterPro" id="IPR000743">
    <property type="entry name" value="Glyco_hydro_28"/>
</dbReference>
<name>A0AAW2JLP7_9LAMI</name>
<keyword evidence="6 8" id="KW-0326">Glycosidase</keyword>
<dbReference type="SUPFAM" id="SSF51126">
    <property type="entry name" value="Pectin lyase-like"/>
    <property type="match status" value="1"/>
</dbReference>
<dbReference type="InterPro" id="IPR012334">
    <property type="entry name" value="Pectin_lyas_fold"/>
</dbReference>
<evidence type="ECO:0000256" key="9">
    <source>
        <dbReference type="SAM" id="MobiDB-lite"/>
    </source>
</evidence>
<evidence type="ECO:0000256" key="7">
    <source>
        <dbReference type="ARBA" id="ARBA00023316"/>
    </source>
</evidence>
<proteinExistence type="inferred from homology"/>
<evidence type="ECO:0000256" key="6">
    <source>
        <dbReference type="ARBA" id="ARBA00023295"/>
    </source>
</evidence>
<keyword evidence="5 8" id="KW-0378">Hydrolase</keyword>
<evidence type="ECO:0000256" key="2">
    <source>
        <dbReference type="ARBA" id="ARBA00008834"/>
    </source>
</evidence>
<dbReference type="EMBL" id="JACGWM010001033">
    <property type="protein sequence ID" value="KAL0295474.1"/>
    <property type="molecule type" value="Genomic_DNA"/>
</dbReference>
<keyword evidence="3" id="KW-0134">Cell wall</keyword>
<keyword evidence="7" id="KW-0961">Cell wall biogenesis/degradation</keyword>
<dbReference type="Pfam" id="PF00295">
    <property type="entry name" value="Glyco_hydro_28"/>
    <property type="match status" value="1"/>
</dbReference>
<reference evidence="10" key="2">
    <citation type="journal article" date="2024" name="Plant">
        <title>Genomic evolution and insights into agronomic trait innovations of Sesamum species.</title>
        <authorList>
            <person name="Miao H."/>
            <person name="Wang L."/>
            <person name="Qu L."/>
            <person name="Liu H."/>
            <person name="Sun Y."/>
            <person name="Le M."/>
            <person name="Wang Q."/>
            <person name="Wei S."/>
            <person name="Zheng Y."/>
            <person name="Lin W."/>
            <person name="Duan Y."/>
            <person name="Cao H."/>
            <person name="Xiong S."/>
            <person name="Wang X."/>
            <person name="Wei L."/>
            <person name="Li C."/>
            <person name="Ma Q."/>
            <person name="Ju M."/>
            <person name="Zhao R."/>
            <person name="Li G."/>
            <person name="Mu C."/>
            <person name="Tian Q."/>
            <person name="Mei H."/>
            <person name="Zhang T."/>
            <person name="Gao T."/>
            <person name="Zhang H."/>
        </authorList>
    </citation>
    <scope>NUCLEOTIDE SEQUENCE</scope>
    <source>
        <strain evidence="10">KEN8</strain>
    </source>
</reference>
<comment type="similarity">
    <text evidence="2 8">Belongs to the glycosyl hydrolase 28 family.</text>
</comment>
<evidence type="ECO:0000256" key="5">
    <source>
        <dbReference type="ARBA" id="ARBA00022801"/>
    </source>
</evidence>
<dbReference type="PANTHER" id="PTHR31375">
    <property type="match status" value="1"/>
</dbReference>
<comment type="subcellular location">
    <subcellularLocation>
        <location evidence="1">Secreted</location>
        <location evidence="1">Cell wall</location>
    </subcellularLocation>
</comment>
<keyword evidence="4" id="KW-0964">Secreted</keyword>
<gene>
    <name evidence="10" type="ORF">Scaly_3103100</name>
</gene>
<organism evidence="10">
    <name type="scientific">Sesamum calycinum</name>
    <dbReference type="NCBI Taxonomy" id="2727403"/>
    <lineage>
        <taxon>Eukaryota</taxon>
        <taxon>Viridiplantae</taxon>
        <taxon>Streptophyta</taxon>
        <taxon>Embryophyta</taxon>
        <taxon>Tracheophyta</taxon>
        <taxon>Spermatophyta</taxon>
        <taxon>Magnoliopsida</taxon>
        <taxon>eudicotyledons</taxon>
        <taxon>Gunneridae</taxon>
        <taxon>Pentapetalae</taxon>
        <taxon>asterids</taxon>
        <taxon>lamiids</taxon>
        <taxon>Lamiales</taxon>
        <taxon>Pedaliaceae</taxon>
        <taxon>Sesamum</taxon>
    </lineage>
</organism>
<evidence type="ECO:0000256" key="8">
    <source>
        <dbReference type="RuleBase" id="RU361169"/>
    </source>
</evidence>
<accession>A0AAW2JLP7</accession>